<feature type="transmembrane region" description="Helical" evidence="5">
    <location>
        <begin position="224"/>
        <end position="246"/>
    </location>
</feature>
<keyword evidence="3 5" id="KW-1133">Transmembrane helix</keyword>
<evidence type="ECO:0000256" key="2">
    <source>
        <dbReference type="ARBA" id="ARBA00022692"/>
    </source>
</evidence>
<feature type="transmembrane region" description="Helical" evidence="5">
    <location>
        <begin position="81"/>
        <end position="101"/>
    </location>
</feature>
<evidence type="ECO:0000256" key="1">
    <source>
        <dbReference type="ARBA" id="ARBA00004141"/>
    </source>
</evidence>
<keyword evidence="7" id="KW-1185">Reference proteome</keyword>
<proteinExistence type="predicted"/>
<organism evidence="6 7">
    <name type="scientific">Sulfurimonas marina</name>
    <dbReference type="NCBI Taxonomy" id="2590551"/>
    <lineage>
        <taxon>Bacteria</taxon>
        <taxon>Pseudomonadati</taxon>
        <taxon>Campylobacterota</taxon>
        <taxon>Epsilonproteobacteria</taxon>
        <taxon>Campylobacterales</taxon>
        <taxon>Sulfurimonadaceae</taxon>
        <taxon>Sulfurimonas</taxon>
    </lineage>
</organism>
<dbReference type="Pfam" id="PF07264">
    <property type="entry name" value="EI24"/>
    <property type="match status" value="1"/>
</dbReference>
<feature type="transmembrane region" description="Helical" evidence="5">
    <location>
        <begin position="147"/>
        <end position="166"/>
    </location>
</feature>
<keyword evidence="4 5" id="KW-0472">Membrane</keyword>
<feature type="transmembrane region" description="Helical" evidence="5">
    <location>
        <begin position="172"/>
        <end position="190"/>
    </location>
</feature>
<dbReference type="RefSeq" id="WP_193112948.1">
    <property type="nucleotide sequence ID" value="NZ_CP041165.1"/>
</dbReference>
<reference evidence="6 7" key="1">
    <citation type="submission" date="2019-06" db="EMBL/GenBank/DDBJ databases">
        <title>Sulfurimonas gotlandica sp. nov., a chemoautotrophic and psychrotolerant epsilonproteobacterium isolated from a pelagic redoxcline, and an emended description of the genus Sulfurimonas.</title>
        <authorList>
            <person name="Wang S."/>
            <person name="Jiang L."/>
            <person name="Shao Z."/>
        </authorList>
    </citation>
    <scope>NUCLEOTIDE SEQUENCE [LARGE SCALE GENOMIC DNA]</scope>
    <source>
        <strain evidence="6 7">B2</strain>
    </source>
</reference>
<evidence type="ECO:0000256" key="5">
    <source>
        <dbReference type="SAM" id="Phobius"/>
    </source>
</evidence>
<dbReference type="Proteomes" id="UP000593910">
    <property type="component" value="Chromosome"/>
</dbReference>
<evidence type="ECO:0000313" key="6">
    <source>
        <dbReference type="EMBL" id="QOP41630.1"/>
    </source>
</evidence>
<sequence length="264" mass="30332">MDNETGILTLSIKDLFTSKMIKYSILPFVLSMLILYILFFVLAGIGLDQLDSTMHVESTQTTVQNGVPHTDSFTATLENTAVIKFLMSSAITSWIATFLVYTIGSILMLYFSIFVALIVIGFMTHMILKELHKRHYQDIAMIGHSNLLEGIFLAIKWAVIMIILFVVCIPLYFIPVLNIIAFNFPLYYFFHKMIIYDVSSNICTKEEAIKIKIFHGGTLRLKTLILYLVSLIPFVIFFATVFYVIYLGHSYFLEVRKMRLAQQR</sequence>
<comment type="subcellular location">
    <subcellularLocation>
        <location evidence="1">Membrane</location>
        <topology evidence="1">Multi-pass membrane protein</topology>
    </subcellularLocation>
</comment>
<evidence type="ECO:0000256" key="4">
    <source>
        <dbReference type="ARBA" id="ARBA00023136"/>
    </source>
</evidence>
<keyword evidence="2 5" id="KW-0812">Transmembrane</keyword>
<gene>
    <name evidence="6" type="ORF">FJR03_07665</name>
</gene>
<dbReference type="KEGG" id="smax:FJR03_07665"/>
<evidence type="ECO:0000313" key="7">
    <source>
        <dbReference type="Proteomes" id="UP000593910"/>
    </source>
</evidence>
<name>A0A7M1AW34_9BACT</name>
<dbReference type="EMBL" id="CP041165">
    <property type="protein sequence ID" value="QOP41630.1"/>
    <property type="molecule type" value="Genomic_DNA"/>
</dbReference>
<accession>A0A7M1AW34</accession>
<dbReference type="InterPro" id="IPR059112">
    <property type="entry name" value="CysZ/EI24"/>
</dbReference>
<feature type="transmembrane region" description="Helical" evidence="5">
    <location>
        <begin position="107"/>
        <end position="127"/>
    </location>
</feature>
<feature type="transmembrane region" description="Helical" evidence="5">
    <location>
        <begin position="25"/>
        <end position="47"/>
    </location>
</feature>
<evidence type="ECO:0000256" key="3">
    <source>
        <dbReference type="ARBA" id="ARBA00022989"/>
    </source>
</evidence>
<dbReference type="AlphaFoldDB" id="A0A7M1AW34"/>
<protein>
    <submittedName>
        <fullName evidence="6">EI24 domain-containing protein</fullName>
    </submittedName>
</protein>